<sequence length="710" mass="81720">MNKNTSHINIGATQISLINIEAYEDGRFHDPDLKYFQGGIDYVESIKCNAIDSERPFNVQQGSVACFGFIITHLGEHPSPFWFDKYRRLEISSFKVTDGTSPFYDNFKRTDTFDSTVFPEDKCLTNEGDNPFVLHLRFIGIQVKSCSLGKPINFELQVSHEASHELSPTDNELAEPFQKFKLTGQMVVNQPLKVEGFIKNDIAFLKFLNEQRNMDIEIEELGVKNIKTTGTMVELPFVLSPGNQMNVSIPMDDELDGKWKEITESFAKIYFKWNLGQNLNEKYTLTSTLDVKMEPKPLKERPISIKCKKMIIDKNYVGTIKEIRDSELVMELKVRVKRKMELCLMFLEEAEATHHYKLIPLHDFVTIGVVDVDEVKSQSLYFYYATEGLHQSPKIEVKDRLSDSVYTIGNKIFSVDKMMCIVSGPARSHKIPTFFAKLYNGGTHLDNSYNFKESTPLEPEGHYNQPGSDFYYGSAATTTDASHVNNTSDQSKNTTTENLNNGAPAKNQEQLTAQDVTKQELSNEAVMLEDEVKSMKESKGEMDELEKREREVSEQLVDTNYEKLRELVKKRNILVNKIASVAKTLRMEHDALYPELKGQPIFIVAKNKDDEKRKANQLAHLEGFEDFMHHITSPCNMMEELRQKSDESKKSNFRDKFETEQKILDSMSSRERLNYDKNMIEHYESIMQEIEKGIQKAEEEIDNSWNHLIE</sequence>
<dbReference type="OrthoDB" id="360734at2759"/>
<feature type="region of interest" description="Disordered" evidence="2">
    <location>
        <begin position="453"/>
        <end position="507"/>
    </location>
</feature>
<dbReference type="OMA" id="TSHINIG"/>
<gene>
    <name evidence="3" type="ORF">TOT_020000170</name>
</gene>
<dbReference type="EMBL" id="AP011947">
    <property type="protein sequence ID" value="BAM39898.1"/>
    <property type="molecule type" value="Genomic_DNA"/>
</dbReference>
<organism evidence="3 4">
    <name type="scientific">Theileria orientalis strain Shintoku</name>
    <dbReference type="NCBI Taxonomy" id="869250"/>
    <lineage>
        <taxon>Eukaryota</taxon>
        <taxon>Sar</taxon>
        <taxon>Alveolata</taxon>
        <taxon>Apicomplexa</taxon>
        <taxon>Aconoidasida</taxon>
        <taxon>Piroplasmida</taxon>
        <taxon>Theileriidae</taxon>
        <taxon>Theileria</taxon>
    </lineage>
</organism>
<keyword evidence="4" id="KW-1185">Reference proteome</keyword>
<dbReference type="AlphaFoldDB" id="J4C7Z5"/>
<dbReference type="GeneID" id="20714345"/>
<evidence type="ECO:0000313" key="3">
    <source>
        <dbReference type="EMBL" id="BAM39898.1"/>
    </source>
</evidence>
<dbReference type="eggNOG" id="ENOG502SVZH">
    <property type="taxonomic scope" value="Eukaryota"/>
</dbReference>
<dbReference type="VEuPathDB" id="PiroplasmaDB:TOT_020000170"/>
<evidence type="ECO:0000256" key="2">
    <source>
        <dbReference type="SAM" id="MobiDB-lite"/>
    </source>
</evidence>
<feature type="compositionally biased region" description="Polar residues" evidence="2">
    <location>
        <begin position="475"/>
        <end position="507"/>
    </location>
</feature>
<evidence type="ECO:0000256" key="1">
    <source>
        <dbReference type="SAM" id="Coils"/>
    </source>
</evidence>
<evidence type="ECO:0000313" key="4">
    <source>
        <dbReference type="Proteomes" id="UP000003786"/>
    </source>
</evidence>
<dbReference type="KEGG" id="tot:TOT_020000170"/>
<dbReference type="Proteomes" id="UP000003786">
    <property type="component" value="Chromosome 2"/>
</dbReference>
<protein>
    <submittedName>
        <fullName evidence="3">Uncharacterized protein</fullName>
    </submittedName>
</protein>
<accession>J4C7Z5</accession>
<keyword evidence="1" id="KW-0175">Coiled coil</keyword>
<feature type="coiled-coil region" evidence="1">
    <location>
        <begin position="518"/>
        <end position="562"/>
    </location>
</feature>
<proteinExistence type="predicted"/>
<dbReference type="RefSeq" id="XP_009690199.1">
    <property type="nucleotide sequence ID" value="XM_009691904.1"/>
</dbReference>
<name>J4C7Z5_THEOR</name>
<reference evidence="3 4" key="1">
    <citation type="journal article" date="2012" name="MBio">
        <title>Comparative genome analysis of three eukaryotic parasites with differing abilities to transform leukocytes reveals key mediators of Theileria-induced leukocyte transformation.</title>
        <authorList>
            <person name="Hayashida K."/>
            <person name="Hara Y."/>
            <person name="Abe T."/>
            <person name="Yamasaki C."/>
            <person name="Toyoda A."/>
            <person name="Kosuge T."/>
            <person name="Suzuki Y."/>
            <person name="Sato Y."/>
            <person name="Kawashima S."/>
            <person name="Katayama T."/>
            <person name="Wakaguri H."/>
            <person name="Inoue N."/>
            <person name="Homma K."/>
            <person name="Tada-Umezaki M."/>
            <person name="Yagi Y."/>
            <person name="Fujii Y."/>
            <person name="Habara T."/>
            <person name="Kanehisa M."/>
            <person name="Watanabe H."/>
            <person name="Ito K."/>
            <person name="Gojobori T."/>
            <person name="Sugawara H."/>
            <person name="Imanishi T."/>
            <person name="Weir W."/>
            <person name="Gardner M."/>
            <person name="Pain A."/>
            <person name="Shiels B."/>
            <person name="Hattori M."/>
            <person name="Nene V."/>
            <person name="Sugimoto C."/>
        </authorList>
    </citation>
    <scope>NUCLEOTIDE SEQUENCE [LARGE SCALE GENOMIC DNA]</scope>
    <source>
        <strain evidence="3 4">Shintoku</strain>
    </source>
</reference>